<keyword evidence="2" id="KW-0732">Signal</keyword>
<evidence type="ECO:0000313" key="4">
    <source>
        <dbReference type="Proteomes" id="UP001166293"/>
    </source>
</evidence>
<organism evidence="3 4">
    <name type="scientific">Thalassococcus arenae</name>
    <dbReference type="NCBI Taxonomy" id="2851652"/>
    <lineage>
        <taxon>Bacteria</taxon>
        <taxon>Pseudomonadati</taxon>
        <taxon>Pseudomonadota</taxon>
        <taxon>Alphaproteobacteria</taxon>
        <taxon>Rhodobacterales</taxon>
        <taxon>Roseobacteraceae</taxon>
        <taxon>Thalassococcus</taxon>
    </lineage>
</organism>
<evidence type="ECO:0000256" key="2">
    <source>
        <dbReference type="SAM" id="SignalP"/>
    </source>
</evidence>
<proteinExistence type="predicted"/>
<comment type="caution">
    <text evidence="3">The sequence shown here is derived from an EMBL/GenBank/DDBJ whole genome shotgun (WGS) entry which is preliminary data.</text>
</comment>
<dbReference type="EMBL" id="JAHRWL010000001">
    <property type="protein sequence ID" value="MBV2358577.1"/>
    <property type="molecule type" value="Genomic_DNA"/>
</dbReference>
<feature type="compositionally biased region" description="Polar residues" evidence="1">
    <location>
        <begin position="59"/>
        <end position="73"/>
    </location>
</feature>
<protein>
    <submittedName>
        <fullName evidence="3">Uncharacterized protein</fullName>
    </submittedName>
</protein>
<keyword evidence="4" id="KW-1185">Reference proteome</keyword>
<dbReference type="Proteomes" id="UP001166293">
    <property type="component" value="Unassembled WGS sequence"/>
</dbReference>
<feature type="chain" id="PRO_5045560382" evidence="2">
    <location>
        <begin position="20"/>
        <end position="314"/>
    </location>
</feature>
<sequence>MRALILSAVILATAGPALSQDSTRQTITRENPTLQRAPQTLQPLQQTETPLQRTETPPVQSQTPTRQLETAPQRSIRPPQRGVIVAQEPAAADAPRVLPVETTLSEDRIQSLMQAVAATDLQWYQPAATDLTVARPGAVLQMDALESGALIPLGSLSSALPKAELDGLALGGRNALDLQALGITGTPSGPVNPFALYDKDGQFGGIVTPPAGVTSEAFIRSAARKGQRARPIVALSGDRDVSTLNHKILTVLTDFCAAAIRPVEFSVQASGGWDLGFEAKAQVSAKIDVDRSCAVLETELADVPETETETGETE</sequence>
<evidence type="ECO:0000256" key="1">
    <source>
        <dbReference type="SAM" id="MobiDB-lite"/>
    </source>
</evidence>
<feature type="compositionally biased region" description="Low complexity" evidence="1">
    <location>
        <begin position="32"/>
        <end position="58"/>
    </location>
</feature>
<name>A0ABS6N4J4_9RHOB</name>
<feature type="region of interest" description="Disordered" evidence="1">
    <location>
        <begin position="30"/>
        <end position="80"/>
    </location>
</feature>
<reference evidence="3" key="1">
    <citation type="submission" date="2021-06" db="EMBL/GenBank/DDBJ databases">
        <title>Thalassococcus sp. CAU 1522 isolated from sea sand, Republic of Korea.</title>
        <authorList>
            <person name="Kim W."/>
        </authorList>
    </citation>
    <scope>NUCLEOTIDE SEQUENCE</scope>
    <source>
        <strain evidence="3">CAU 1522</strain>
    </source>
</reference>
<dbReference type="RefSeq" id="WP_217776443.1">
    <property type="nucleotide sequence ID" value="NZ_JAHRWL010000001.1"/>
</dbReference>
<gene>
    <name evidence="3" type="ORF">KUH32_02225</name>
</gene>
<accession>A0ABS6N4J4</accession>
<feature type="signal peptide" evidence="2">
    <location>
        <begin position="1"/>
        <end position="19"/>
    </location>
</feature>
<evidence type="ECO:0000313" key="3">
    <source>
        <dbReference type="EMBL" id="MBV2358577.1"/>
    </source>
</evidence>